<dbReference type="OrthoDB" id="2157530at2759"/>
<dbReference type="Pfam" id="PF06985">
    <property type="entry name" value="HET"/>
    <property type="match status" value="1"/>
</dbReference>
<dbReference type="EMBL" id="ML977341">
    <property type="protein sequence ID" value="KAF2109657.1"/>
    <property type="molecule type" value="Genomic_DNA"/>
</dbReference>
<organism evidence="2 3">
    <name type="scientific">Lophiotrema nucula</name>
    <dbReference type="NCBI Taxonomy" id="690887"/>
    <lineage>
        <taxon>Eukaryota</taxon>
        <taxon>Fungi</taxon>
        <taxon>Dikarya</taxon>
        <taxon>Ascomycota</taxon>
        <taxon>Pezizomycotina</taxon>
        <taxon>Dothideomycetes</taxon>
        <taxon>Pleosporomycetidae</taxon>
        <taxon>Pleosporales</taxon>
        <taxon>Lophiotremataceae</taxon>
        <taxon>Lophiotrema</taxon>
    </lineage>
</organism>
<evidence type="ECO:0000313" key="2">
    <source>
        <dbReference type="EMBL" id="KAF2109657.1"/>
    </source>
</evidence>
<evidence type="ECO:0000259" key="1">
    <source>
        <dbReference type="Pfam" id="PF06985"/>
    </source>
</evidence>
<dbReference type="AlphaFoldDB" id="A0A6A5YT32"/>
<dbReference type="PANTHER" id="PTHR24148">
    <property type="entry name" value="ANKYRIN REPEAT DOMAIN-CONTAINING PROTEIN 39 HOMOLOG-RELATED"/>
    <property type="match status" value="1"/>
</dbReference>
<sequence length="150" mass="17470">MMHYQYRPLQHTDEIRVVCIEPALFSDEAINCHIIHCRRSSENLKYEALSYAWGDVAKVKSIGVGSANFQVTSNCFDALRRLIYEEDIRLVWIDALCINQDDDNERTEQIRVMGEIYSRARRVVVYLGEADDASEELFDWIKASKMNFLV</sequence>
<protein>
    <submittedName>
        <fullName evidence="2">Heterokaryon incompatibility protein-domain-containing protein</fullName>
    </submittedName>
</protein>
<name>A0A6A5YT32_9PLEO</name>
<dbReference type="PANTHER" id="PTHR24148:SF79">
    <property type="entry name" value="HETEROKARYON INCOMPATIBILITY DOMAIN-CONTAINING PROTEIN"/>
    <property type="match status" value="1"/>
</dbReference>
<gene>
    <name evidence="2" type="ORF">BDV96DRAFT_502290</name>
</gene>
<dbReference type="Proteomes" id="UP000799770">
    <property type="component" value="Unassembled WGS sequence"/>
</dbReference>
<proteinExistence type="predicted"/>
<dbReference type="InterPro" id="IPR010730">
    <property type="entry name" value="HET"/>
</dbReference>
<dbReference type="InterPro" id="IPR052895">
    <property type="entry name" value="HetReg/Transcr_Mod"/>
</dbReference>
<feature type="domain" description="Heterokaryon incompatibility" evidence="1">
    <location>
        <begin position="46"/>
        <end position="137"/>
    </location>
</feature>
<reference evidence="2" key="1">
    <citation type="journal article" date="2020" name="Stud. Mycol.">
        <title>101 Dothideomycetes genomes: a test case for predicting lifestyles and emergence of pathogens.</title>
        <authorList>
            <person name="Haridas S."/>
            <person name="Albert R."/>
            <person name="Binder M."/>
            <person name="Bloem J."/>
            <person name="Labutti K."/>
            <person name="Salamov A."/>
            <person name="Andreopoulos B."/>
            <person name="Baker S."/>
            <person name="Barry K."/>
            <person name="Bills G."/>
            <person name="Bluhm B."/>
            <person name="Cannon C."/>
            <person name="Castanera R."/>
            <person name="Culley D."/>
            <person name="Daum C."/>
            <person name="Ezra D."/>
            <person name="Gonzalez J."/>
            <person name="Henrissat B."/>
            <person name="Kuo A."/>
            <person name="Liang C."/>
            <person name="Lipzen A."/>
            <person name="Lutzoni F."/>
            <person name="Magnuson J."/>
            <person name="Mondo S."/>
            <person name="Nolan M."/>
            <person name="Ohm R."/>
            <person name="Pangilinan J."/>
            <person name="Park H.-J."/>
            <person name="Ramirez L."/>
            <person name="Alfaro M."/>
            <person name="Sun H."/>
            <person name="Tritt A."/>
            <person name="Yoshinaga Y."/>
            <person name="Zwiers L.-H."/>
            <person name="Turgeon B."/>
            <person name="Goodwin S."/>
            <person name="Spatafora J."/>
            <person name="Crous P."/>
            <person name="Grigoriev I."/>
        </authorList>
    </citation>
    <scope>NUCLEOTIDE SEQUENCE</scope>
    <source>
        <strain evidence="2">CBS 627.86</strain>
    </source>
</reference>
<accession>A0A6A5YT32</accession>
<evidence type="ECO:0000313" key="3">
    <source>
        <dbReference type="Proteomes" id="UP000799770"/>
    </source>
</evidence>
<keyword evidence="3" id="KW-1185">Reference proteome</keyword>